<feature type="domain" description="HTH araC/xylS-type" evidence="4">
    <location>
        <begin position="168"/>
        <end position="265"/>
    </location>
</feature>
<gene>
    <name evidence="5" type="ORF">ABID08_000329</name>
</gene>
<evidence type="ECO:0000256" key="1">
    <source>
        <dbReference type="ARBA" id="ARBA00023015"/>
    </source>
</evidence>
<proteinExistence type="predicted"/>
<protein>
    <submittedName>
        <fullName evidence="5">AraC-like DNA-binding protein</fullName>
    </submittedName>
</protein>
<evidence type="ECO:0000256" key="3">
    <source>
        <dbReference type="ARBA" id="ARBA00023163"/>
    </source>
</evidence>
<keyword evidence="3" id="KW-0804">Transcription</keyword>
<dbReference type="Pfam" id="PF12833">
    <property type="entry name" value="HTH_18"/>
    <property type="match status" value="1"/>
</dbReference>
<dbReference type="Gene3D" id="1.10.10.60">
    <property type="entry name" value="Homeodomain-like"/>
    <property type="match status" value="2"/>
</dbReference>
<keyword evidence="2" id="KW-0238">DNA-binding</keyword>
<dbReference type="InterPro" id="IPR003313">
    <property type="entry name" value="AraC-bd"/>
</dbReference>
<dbReference type="RefSeq" id="WP_168296729.1">
    <property type="nucleotide sequence ID" value="NZ_CP071604.1"/>
</dbReference>
<evidence type="ECO:0000259" key="4">
    <source>
        <dbReference type="PROSITE" id="PS01124"/>
    </source>
</evidence>
<dbReference type="InterPro" id="IPR009057">
    <property type="entry name" value="Homeodomain-like_sf"/>
</dbReference>
<comment type="caution">
    <text evidence="5">The sequence shown here is derived from an EMBL/GenBank/DDBJ whole genome shotgun (WGS) entry which is preliminary data.</text>
</comment>
<dbReference type="EMBL" id="JBEPMY010000001">
    <property type="protein sequence ID" value="MET3752990.1"/>
    <property type="molecule type" value="Genomic_DNA"/>
</dbReference>
<dbReference type="PANTHER" id="PTHR46796:SF2">
    <property type="entry name" value="TRANSCRIPTIONAL REGULATORY PROTEIN"/>
    <property type="match status" value="1"/>
</dbReference>
<keyword evidence="1" id="KW-0805">Transcription regulation</keyword>
<dbReference type="InterPro" id="IPR037923">
    <property type="entry name" value="HTH-like"/>
</dbReference>
<dbReference type="SUPFAM" id="SSF46689">
    <property type="entry name" value="Homeodomain-like"/>
    <property type="match status" value="2"/>
</dbReference>
<dbReference type="InterPro" id="IPR050204">
    <property type="entry name" value="AraC_XylS_family_regulators"/>
</dbReference>
<dbReference type="Proteomes" id="UP001549077">
    <property type="component" value="Unassembled WGS sequence"/>
</dbReference>
<reference evidence="5 6" key="1">
    <citation type="submission" date="2024-06" db="EMBL/GenBank/DDBJ databases">
        <title>Genomic Encyclopedia of Type Strains, Phase IV (KMG-IV): sequencing the most valuable type-strain genomes for metagenomic binning, comparative biology and taxonomic classification.</title>
        <authorList>
            <person name="Goeker M."/>
        </authorList>
    </citation>
    <scope>NUCLEOTIDE SEQUENCE [LARGE SCALE GENOMIC DNA]</scope>
    <source>
        <strain evidence="5 6">DSM 29288</strain>
    </source>
</reference>
<dbReference type="SMART" id="SM00342">
    <property type="entry name" value="HTH_ARAC"/>
    <property type="match status" value="1"/>
</dbReference>
<dbReference type="Pfam" id="PF02311">
    <property type="entry name" value="AraC_binding"/>
    <property type="match status" value="1"/>
</dbReference>
<dbReference type="PROSITE" id="PS01124">
    <property type="entry name" value="HTH_ARAC_FAMILY_2"/>
    <property type="match status" value="1"/>
</dbReference>
<sequence>MAKNQFRMLRSALAGVEAVEAETHHSFSRHTHEQFGIGLVSAGAQKSLSGRGMVEAAAGDIITVNPNEVHDGAPIGAGRSWRILYFDPEIVTGLSRDIGAGGAGRQEIPHPVIRNGAVAARFEMLFGAVTASAADGLLSEQLLLHLVADVMRERGDRGERPPVPASIRAARDLIDDDPLAAVSLADLARESGLSRFQVLRGFARATGLTPHAYLLQARIHRARRLIAEGTPLAEAALASGFADQSHMTRVFVRKYGLSPRLYAGPLSERGRRASPPGSPRS</sequence>
<dbReference type="InterPro" id="IPR018060">
    <property type="entry name" value="HTH_AraC"/>
</dbReference>
<accession>A0ABV2M940</accession>
<keyword evidence="6" id="KW-1185">Reference proteome</keyword>
<dbReference type="PANTHER" id="PTHR46796">
    <property type="entry name" value="HTH-TYPE TRANSCRIPTIONAL ACTIVATOR RHAS-RELATED"/>
    <property type="match status" value="1"/>
</dbReference>
<evidence type="ECO:0000313" key="5">
    <source>
        <dbReference type="EMBL" id="MET3752990.1"/>
    </source>
</evidence>
<evidence type="ECO:0000313" key="6">
    <source>
        <dbReference type="Proteomes" id="UP001549077"/>
    </source>
</evidence>
<dbReference type="SUPFAM" id="SSF51215">
    <property type="entry name" value="Regulatory protein AraC"/>
    <property type="match status" value="1"/>
</dbReference>
<dbReference type="GeneID" id="91149488"/>
<name>A0ABV2M940_9HYPH</name>
<organism evidence="5 6">
    <name type="scientific">Rhizobium binae</name>
    <dbReference type="NCBI Taxonomy" id="1138190"/>
    <lineage>
        <taxon>Bacteria</taxon>
        <taxon>Pseudomonadati</taxon>
        <taxon>Pseudomonadota</taxon>
        <taxon>Alphaproteobacteria</taxon>
        <taxon>Hyphomicrobiales</taxon>
        <taxon>Rhizobiaceae</taxon>
        <taxon>Rhizobium/Agrobacterium group</taxon>
        <taxon>Rhizobium</taxon>
    </lineage>
</organism>
<evidence type="ECO:0000256" key="2">
    <source>
        <dbReference type="ARBA" id="ARBA00023125"/>
    </source>
</evidence>